<keyword evidence="6" id="KW-0460">Magnesium</keyword>
<dbReference type="InterPro" id="IPR005225">
    <property type="entry name" value="Small_GTP-bd"/>
</dbReference>
<dbReference type="SUPFAM" id="SSF116878">
    <property type="entry name" value="TrmE connector domain"/>
    <property type="match status" value="1"/>
</dbReference>
<evidence type="ECO:0000259" key="9">
    <source>
        <dbReference type="Pfam" id="PF12631"/>
    </source>
</evidence>
<dbReference type="InterPro" id="IPR027417">
    <property type="entry name" value="P-loop_NTPase"/>
</dbReference>
<dbReference type="Pfam" id="PF01926">
    <property type="entry name" value="MMR_HSR1"/>
    <property type="match status" value="1"/>
</dbReference>
<comment type="function">
    <text evidence="6">Exhibits a very high intrinsic GTPase hydrolysis rate. Involved in the addition of a carboxymethylaminomethyl (cmnm) group at the wobble position (U34) of certain tRNAs, forming tRNA-cmnm(5)s(2)U34.</text>
</comment>
<keyword evidence="3 6" id="KW-0547">Nucleotide-binding</keyword>
<dbReference type="Gene3D" id="3.30.1360.120">
    <property type="entry name" value="Probable tRNA modification gtpase trme, domain 1"/>
    <property type="match status" value="1"/>
</dbReference>
<reference evidence="10 11" key="1">
    <citation type="submission" date="2024-08" db="EMBL/GenBank/DDBJ databases">
        <title>Tateyamaria sp. nov., isolated from marine algae.</title>
        <authorList>
            <person name="Choi B.J."/>
            <person name="Kim J.M."/>
            <person name="Lee J.K."/>
            <person name="Choi D.G."/>
            <person name="Bayburt H."/>
            <person name="Baek J.H."/>
            <person name="Han D.M."/>
            <person name="Jeon C.O."/>
        </authorList>
    </citation>
    <scope>NUCLEOTIDE SEQUENCE [LARGE SCALE GENOMIC DNA]</scope>
    <source>
        <strain evidence="10 11">KMU-156</strain>
    </source>
</reference>
<proteinExistence type="inferred from homology"/>
<feature type="binding site" evidence="6">
    <location>
        <position position="247"/>
    </location>
    <ligand>
        <name>Mg(2+)</name>
        <dbReference type="ChEBI" id="CHEBI:18420"/>
    </ligand>
</feature>
<evidence type="ECO:0000256" key="5">
    <source>
        <dbReference type="ARBA" id="ARBA00023134"/>
    </source>
</evidence>
<dbReference type="HAMAP" id="MF_00379">
    <property type="entry name" value="GTPase_MnmE"/>
    <property type="match status" value="1"/>
</dbReference>
<keyword evidence="4 6" id="KW-0630">Potassium</keyword>
<evidence type="ECO:0000256" key="1">
    <source>
        <dbReference type="ARBA" id="ARBA00011043"/>
    </source>
</evidence>
<dbReference type="PANTHER" id="PTHR42714">
    <property type="entry name" value="TRNA MODIFICATION GTPASE GTPBP3"/>
    <property type="match status" value="1"/>
</dbReference>
<dbReference type="EMBL" id="JBHDIY010000002">
    <property type="protein sequence ID" value="MFL4469374.1"/>
    <property type="molecule type" value="Genomic_DNA"/>
</dbReference>
<evidence type="ECO:0000313" key="10">
    <source>
        <dbReference type="EMBL" id="MFL4469374.1"/>
    </source>
</evidence>
<dbReference type="InterPro" id="IPR025867">
    <property type="entry name" value="MnmE_helical"/>
</dbReference>
<dbReference type="PRINTS" id="PR00326">
    <property type="entry name" value="GTP1OBG"/>
</dbReference>
<dbReference type="Gene3D" id="3.40.50.300">
    <property type="entry name" value="P-loop containing nucleotide triphosphate hydrolases"/>
    <property type="match status" value="1"/>
</dbReference>
<feature type="domain" description="MnmE helical" evidence="9">
    <location>
        <begin position="119"/>
        <end position="424"/>
    </location>
</feature>
<evidence type="ECO:0000259" key="7">
    <source>
        <dbReference type="Pfam" id="PF01926"/>
    </source>
</evidence>
<comment type="caution">
    <text evidence="6">Lacks conserved residue(s) required for the propagation of feature annotation.</text>
</comment>
<dbReference type="SUPFAM" id="SSF52540">
    <property type="entry name" value="P-loop containing nucleoside triphosphate hydrolases"/>
    <property type="match status" value="1"/>
</dbReference>
<dbReference type="InterPro" id="IPR027266">
    <property type="entry name" value="TrmE/GcvT-like"/>
</dbReference>
<feature type="domain" description="GTP-binding protein TrmE N-terminal" evidence="8">
    <location>
        <begin position="3"/>
        <end position="116"/>
    </location>
</feature>
<comment type="cofactor">
    <cofactor evidence="6">
        <name>K(+)</name>
        <dbReference type="ChEBI" id="CHEBI:29103"/>
    </cofactor>
    <text evidence="6">Binds 1 potassium ion per subunit.</text>
</comment>
<feature type="binding site" evidence="6">
    <location>
        <begin position="222"/>
        <end position="227"/>
    </location>
    <ligand>
        <name>GTP</name>
        <dbReference type="ChEBI" id="CHEBI:37565"/>
    </ligand>
</feature>
<dbReference type="Pfam" id="PF12631">
    <property type="entry name" value="MnmE_helical"/>
    <property type="match status" value="1"/>
</dbReference>
<comment type="similarity">
    <text evidence="1 6">Belongs to the TRAFAC class TrmE-Era-EngA-EngB-Septin-like GTPase superfamily. TrmE GTPase family.</text>
</comment>
<organism evidence="10 11">
    <name type="scientific">Tateyamaria armeniaca</name>
    <dbReference type="NCBI Taxonomy" id="2518930"/>
    <lineage>
        <taxon>Bacteria</taxon>
        <taxon>Pseudomonadati</taxon>
        <taxon>Pseudomonadota</taxon>
        <taxon>Alphaproteobacteria</taxon>
        <taxon>Rhodobacterales</taxon>
        <taxon>Roseobacteraceae</taxon>
        <taxon>Tateyamaria</taxon>
    </lineage>
</organism>
<dbReference type="Pfam" id="PF10396">
    <property type="entry name" value="TrmE_N"/>
    <property type="match status" value="1"/>
</dbReference>
<accession>A0ABW8UUP7</accession>
<sequence>MDTIFALATAQGRAGVAVIRISGPKALESAERLCGPLPAVRQAGLRQLRDNNGETLDQALILSFAGPHSFTGEDVVELHMHGSVAVVAAVLNCLGAGDARLAEPGEFTRRALENDKMDLAQVEGLGDLIASETEGQRRQALRLVEGALGKKIETWRSNLIRAAALIEVTIDFADEEVPVDVSPEVLSLLESVRMEVETELSGFAAAERIRTGFEVAIIGPPNAGKSTLLNALAKREAAITSERAGTTRDVIEVRMDLNGYAVTLLDTAGLRDGEDEIEVTGIERAVSRANAADLRIFLAEPHDNLPVPFVDGDIRVAPKADTRMDNKPAVSGKTGAGIPELIGTISGALSKKTQAAGLATHARHKDAMQASLIALQYASECVGNGPNHYDIAAEEIRTSIRSLEALVGRIGVENLLDEIFSSFCLGK</sequence>
<evidence type="ECO:0000259" key="8">
    <source>
        <dbReference type="Pfam" id="PF10396"/>
    </source>
</evidence>
<keyword evidence="2 6" id="KW-0819">tRNA processing</keyword>
<dbReference type="InterPro" id="IPR018948">
    <property type="entry name" value="GTP-bd_TrmE_N"/>
</dbReference>
<dbReference type="Gene3D" id="1.20.120.430">
    <property type="entry name" value="tRNA modification GTPase MnmE domain 2"/>
    <property type="match status" value="1"/>
</dbReference>
<feature type="binding site" evidence="6">
    <location>
        <position position="116"/>
    </location>
    <ligand>
        <name>(6S)-5-formyl-5,6,7,8-tetrahydrofolate</name>
        <dbReference type="ChEBI" id="CHEBI:57457"/>
    </ligand>
</feature>
<evidence type="ECO:0000256" key="3">
    <source>
        <dbReference type="ARBA" id="ARBA00022741"/>
    </source>
</evidence>
<feature type="binding site" evidence="6">
    <location>
        <position position="20"/>
    </location>
    <ligand>
        <name>(6S)-5-formyl-5,6,7,8-tetrahydrofolate</name>
        <dbReference type="ChEBI" id="CHEBI:57457"/>
    </ligand>
</feature>
<feature type="binding site" evidence="6">
    <location>
        <position position="77"/>
    </location>
    <ligand>
        <name>(6S)-5-formyl-5,6,7,8-tetrahydrofolate</name>
        <dbReference type="ChEBI" id="CHEBI:57457"/>
    </ligand>
</feature>
<keyword evidence="5 6" id="KW-0342">GTP-binding</keyword>
<dbReference type="CDD" id="cd14858">
    <property type="entry name" value="TrmE_N"/>
    <property type="match status" value="1"/>
</dbReference>
<dbReference type="RefSeq" id="WP_407591179.1">
    <property type="nucleotide sequence ID" value="NZ_JBHDIY010000002.1"/>
</dbReference>
<dbReference type="NCBIfam" id="TIGR00231">
    <property type="entry name" value="small_GTP"/>
    <property type="match status" value="1"/>
</dbReference>
<dbReference type="EC" id="3.6.-.-" evidence="6"/>
<evidence type="ECO:0000313" key="11">
    <source>
        <dbReference type="Proteomes" id="UP001627408"/>
    </source>
</evidence>
<comment type="subcellular location">
    <subcellularLocation>
        <location evidence="6">Cytoplasm</location>
    </subcellularLocation>
</comment>
<dbReference type="InterPro" id="IPR031168">
    <property type="entry name" value="G_TrmE"/>
</dbReference>
<dbReference type="InterPro" id="IPR027368">
    <property type="entry name" value="MnmE_dom2"/>
</dbReference>
<dbReference type="Proteomes" id="UP001627408">
    <property type="component" value="Unassembled WGS sequence"/>
</dbReference>
<dbReference type="InterPro" id="IPR006073">
    <property type="entry name" value="GTP-bd"/>
</dbReference>
<feature type="binding site" evidence="6">
    <location>
        <begin position="241"/>
        <end position="247"/>
    </location>
    <ligand>
        <name>GTP</name>
        <dbReference type="ChEBI" id="CHEBI:37565"/>
    </ligand>
</feature>
<dbReference type="SUPFAM" id="SSF103025">
    <property type="entry name" value="Folate-binding domain"/>
    <property type="match status" value="1"/>
</dbReference>
<dbReference type="InterPro" id="IPR004520">
    <property type="entry name" value="GTPase_MnmE"/>
</dbReference>
<keyword evidence="6 10" id="KW-0378">Hydrolase</keyword>
<feature type="binding site" evidence="6">
    <location>
        <position position="427"/>
    </location>
    <ligand>
        <name>(6S)-5-formyl-5,6,7,8-tetrahydrofolate</name>
        <dbReference type="ChEBI" id="CHEBI:57457"/>
    </ligand>
</feature>
<evidence type="ECO:0000256" key="6">
    <source>
        <dbReference type="HAMAP-Rule" id="MF_00379"/>
    </source>
</evidence>
<dbReference type="GO" id="GO:0016787">
    <property type="term" value="F:hydrolase activity"/>
    <property type="evidence" value="ECO:0007669"/>
    <property type="project" value="UniProtKB-KW"/>
</dbReference>
<comment type="subunit">
    <text evidence="6">Homodimer. Heterotetramer of two MnmE and two MnmG subunits.</text>
</comment>
<feature type="binding site" evidence="6">
    <location>
        <begin position="266"/>
        <end position="269"/>
    </location>
    <ligand>
        <name>GTP</name>
        <dbReference type="ChEBI" id="CHEBI:37565"/>
    </ligand>
</feature>
<keyword evidence="11" id="KW-1185">Reference proteome</keyword>
<feature type="binding site" evidence="6">
    <location>
        <position position="226"/>
    </location>
    <ligand>
        <name>Mg(2+)</name>
        <dbReference type="ChEBI" id="CHEBI:18420"/>
    </ligand>
</feature>
<dbReference type="CDD" id="cd04164">
    <property type="entry name" value="trmE"/>
    <property type="match status" value="1"/>
</dbReference>
<gene>
    <name evidence="6 10" type="primary">mnmE</name>
    <name evidence="6" type="synonym">trmE</name>
    <name evidence="10" type="ORF">ACERZ8_05625</name>
</gene>
<keyword evidence="6" id="KW-0963">Cytoplasm</keyword>
<evidence type="ECO:0000256" key="2">
    <source>
        <dbReference type="ARBA" id="ARBA00022694"/>
    </source>
</evidence>
<comment type="caution">
    <text evidence="10">The sequence shown here is derived from an EMBL/GenBank/DDBJ whole genome shotgun (WGS) entry which is preliminary data.</text>
</comment>
<protein>
    <recommendedName>
        <fullName evidence="6">tRNA modification GTPase MnmE</fullName>
        <ecNumber evidence="6">3.6.-.-</ecNumber>
    </recommendedName>
</protein>
<dbReference type="PANTHER" id="PTHR42714:SF2">
    <property type="entry name" value="TRNA MODIFICATION GTPASE GTPBP3, MITOCHONDRIAL"/>
    <property type="match status" value="1"/>
</dbReference>
<dbReference type="NCBIfam" id="NF003661">
    <property type="entry name" value="PRK05291.1-3"/>
    <property type="match status" value="1"/>
</dbReference>
<keyword evidence="6" id="KW-0479">Metal-binding</keyword>
<feature type="domain" description="G" evidence="7">
    <location>
        <begin position="214"/>
        <end position="302"/>
    </location>
</feature>
<evidence type="ECO:0000256" key="4">
    <source>
        <dbReference type="ARBA" id="ARBA00022958"/>
    </source>
</evidence>
<name>A0ABW8UUP7_9RHOB</name>